<protein>
    <recommendedName>
        <fullName evidence="1">HTH cro/C1-type domain-containing protein</fullName>
    </recommendedName>
</protein>
<dbReference type="PROSITE" id="PS50943">
    <property type="entry name" value="HTH_CROC1"/>
    <property type="match status" value="1"/>
</dbReference>
<evidence type="ECO:0000313" key="4">
    <source>
        <dbReference type="Proteomes" id="UP000196708"/>
    </source>
</evidence>
<keyword evidence="3" id="KW-0614">Plasmid</keyword>
<dbReference type="OrthoDB" id="5878776at2"/>
<gene>
    <name evidence="2" type="ORF">BSQ33_00955</name>
    <name evidence="3" type="ORF">BSQ33_21520</name>
</gene>
<dbReference type="KEGG" id="vga:BSQ33_21520"/>
<reference evidence="3 4" key="1">
    <citation type="submission" date="2016-12" db="EMBL/GenBank/DDBJ databases">
        <authorList>
            <person name="Song W.-J."/>
            <person name="Kurnit D.M."/>
        </authorList>
    </citation>
    <scope>NUCLEOTIDE SEQUENCE [LARGE SCALE GENOMIC DNA]</scope>
    <source>
        <strain evidence="3 4">ATCC 43942</strain>
        <plasmid evidence="4">Plasmid unnamed1</plasmid>
        <plasmid evidence="3">unnamed1</plasmid>
    </source>
</reference>
<dbReference type="EMBL" id="CP018835">
    <property type="protein sequence ID" value="ASA54434.1"/>
    <property type="molecule type" value="Genomic_DNA"/>
</dbReference>
<dbReference type="KEGG" id="vga:BSQ33_00955"/>
<feature type="domain" description="HTH cro/C1-type" evidence="1">
    <location>
        <begin position="22"/>
        <end position="62"/>
    </location>
</feature>
<evidence type="ECO:0000313" key="2">
    <source>
        <dbReference type="EMBL" id="ASA54434.1"/>
    </source>
</evidence>
<dbReference type="GO" id="GO:0003677">
    <property type="term" value="F:DNA binding"/>
    <property type="evidence" value="ECO:0007669"/>
    <property type="project" value="InterPro"/>
</dbReference>
<geneLocation type="plasmid" evidence="3">
    <name>unnamed1</name>
</geneLocation>
<dbReference type="RefSeq" id="WP_088132960.1">
    <property type="nucleotide sequence ID" value="NZ_CP018835.1"/>
</dbReference>
<sequence length="86" mass="9641">MITTIELLDMLKEEADLPSDYAVAKFLNVTHQAVSRWRNGKVMSEEIAIKVARVLNIDEDVVILSNLAEKQTNDKAKQALLKLMAS</sequence>
<dbReference type="AlphaFoldDB" id="A0A1Z2SMH4"/>
<accession>A0A1Z2SMH4</accession>
<dbReference type="Gene3D" id="1.10.260.40">
    <property type="entry name" value="lambda repressor-like DNA-binding domains"/>
    <property type="match status" value="1"/>
</dbReference>
<dbReference type="Pfam" id="PF01381">
    <property type="entry name" value="HTH_3"/>
    <property type="match status" value="1"/>
</dbReference>
<name>A0A1Z2SMH4_VIBGA</name>
<dbReference type="Proteomes" id="UP000196708">
    <property type="component" value="Plasmid unnamed1"/>
</dbReference>
<evidence type="ECO:0000313" key="3">
    <source>
        <dbReference type="EMBL" id="ASA58362.1"/>
    </source>
</evidence>
<proteinExistence type="predicted"/>
<dbReference type="CDD" id="cd00093">
    <property type="entry name" value="HTH_XRE"/>
    <property type="match status" value="1"/>
</dbReference>
<dbReference type="SUPFAM" id="SSF47413">
    <property type="entry name" value="lambda repressor-like DNA-binding domains"/>
    <property type="match status" value="1"/>
</dbReference>
<dbReference type="EMBL" id="CP018837">
    <property type="protein sequence ID" value="ASA58362.1"/>
    <property type="molecule type" value="Genomic_DNA"/>
</dbReference>
<evidence type="ECO:0000259" key="1">
    <source>
        <dbReference type="PROSITE" id="PS50943"/>
    </source>
</evidence>
<dbReference type="Proteomes" id="UP000196708">
    <property type="component" value="Chromosome 1"/>
</dbReference>
<dbReference type="InterPro" id="IPR010982">
    <property type="entry name" value="Lambda_DNA-bd_dom_sf"/>
</dbReference>
<organism evidence="3 4">
    <name type="scientific">Vibrio gazogenes</name>
    <dbReference type="NCBI Taxonomy" id="687"/>
    <lineage>
        <taxon>Bacteria</taxon>
        <taxon>Pseudomonadati</taxon>
        <taxon>Pseudomonadota</taxon>
        <taxon>Gammaproteobacteria</taxon>
        <taxon>Vibrionales</taxon>
        <taxon>Vibrionaceae</taxon>
        <taxon>Vibrio</taxon>
    </lineage>
</organism>
<dbReference type="InterPro" id="IPR001387">
    <property type="entry name" value="Cro/C1-type_HTH"/>
</dbReference>